<accession>S3C1N3</accession>
<protein>
    <recommendedName>
        <fullName evidence="4">Lipoprotein</fullName>
    </recommendedName>
</protein>
<dbReference type="EMBL" id="ATCF01000012">
    <property type="protein sequence ID" value="EPE00198.1"/>
    <property type="molecule type" value="Genomic_DNA"/>
</dbReference>
<dbReference type="HOGENOM" id="CLU_1757897_0_0_4"/>
<evidence type="ECO:0000313" key="3">
    <source>
        <dbReference type="Proteomes" id="UP000014400"/>
    </source>
</evidence>
<evidence type="ECO:0000256" key="1">
    <source>
        <dbReference type="SAM" id="SignalP"/>
    </source>
</evidence>
<dbReference type="RefSeq" id="WP_016474246.1">
    <property type="nucleotide sequence ID" value="NZ_KE150480.1"/>
</dbReference>
<dbReference type="eggNOG" id="ENOG5032QM3">
    <property type="taxonomic scope" value="Bacteria"/>
</dbReference>
<organism evidence="2 3">
    <name type="scientific">Sutterella wadsworthensis HGA0223</name>
    <dbReference type="NCBI Taxonomy" id="1203554"/>
    <lineage>
        <taxon>Bacteria</taxon>
        <taxon>Pseudomonadati</taxon>
        <taxon>Pseudomonadota</taxon>
        <taxon>Betaproteobacteria</taxon>
        <taxon>Burkholderiales</taxon>
        <taxon>Sutterellaceae</taxon>
        <taxon>Sutterella</taxon>
    </lineage>
</organism>
<feature type="chain" id="PRO_5004506717" description="Lipoprotein" evidence="1">
    <location>
        <begin position="27"/>
        <end position="148"/>
    </location>
</feature>
<sequence length="148" mass="16087">MTRTHAYQMTAAACCLAVLLAGCATTNGPVPMPQAPAPVETPDVKAVKAMVLPIDDTVTVAEAFAQYGSCRPGSQVWEEIEDGDVQFSCTFDDGALVQFDFRKGDDEKFKIAMVTFTSMNDAEFAGVSVRGPDAEDMLKRVYFNKKLF</sequence>
<keyword evidence="1" id="KW-0732">Signal</keyword>
<name>S3C1N3_9BURK</name>
<gene>
    <name evidence="2" type="ORF">HMPREF1476_00927</name>
</gene>
<comment type="caution">
    <text evidence="2">The sequence shown here is derived from an EMBL/GenBank/DDBJ whole genome shotgun (WGS) entry which is preliminary data.</text>
</comment>
<reference evidence="2 3" key="1">
    <citation type="submission" date="2013-04" db="EMBL/GenBank/DDBJ databases">
        <title>The Genome Sequence of Sutterella wadsworthensis HGA0223.</title>
        <authorList>
            <consortium name="The Broad Institute Genomics Platform"/>
            <person name="Earl A."/>
            <person name="Ward D."/>
            <person name="Feldgarden M."/>
            <person name="Gevers D."/>
            <person name="Schmidt T.M."/>
            <person name="Dover J."/>
            <person name="Dai D."/>
            <person name="Walker B."/>
            <person name="Young S."/>
            <person name="Zeng Q."/>
            <person name="Gargeya S."/>
            <person name="Fitzgerald M."/>
            <person name="Haas B."/>
            <person name="Abouelleil A."/>
            <person name="Allen A.W."/>
            <person name="Alvarado L."/>
            <person name="Arachchi H.M."/>
            <person name="Berlin A.M."/>
            <person name="Chapman S.B."/>
            <person name="Gainer-Dewar J."/>
            <person name="Goldberg J."/>
            <person name="Griggs A."/>
            <person name="Gujja S."/>
            <person name="Hansen M."/>
            <person name="Howarth C."/>
            <person name="Imamovic A."/>
            <person name="Ireland A."/>
            <person name="Larimer J."/>
            <person name="McCowan C."/>
            <person name="Murphy C."/>
            <person name="Pearson M."/>
            <person name="Poon T.W."/>
            <person name="Priest M."/>
            <person name="Roberts A."/>
            <person name="Saif S."/>
            <person name="Shea T."/>
            <person name="Sisk P."/>
            <person name="Sykes S."/>
            <person name="Wortman J."/>
            <person name="Nusbaum C."/>
            <person name="Birren B."/>
        </authorList>
    </citation>
    <scope>NUCLEOTIDE SEQUENCE [LARGE SCALE GENOMIC DNA]</scope>
    <source>
        <strain evidence="2 3">HGA0223</strain>
    </source>
</reference>
<dbReference type="GeneID" id="64061250"/>
<evidence type="ECO:0000313" key="2">
    <source>
        <dbReference type="EMBL" id="EPE00198.1"/>
    </source>
</evidence>
<dbReference type="AlphaFoldDB" id="S3C1N3"/>
<feature type="signal peptide" evidence="1">
    <location>
        <begin position="1"/>
        <end position="26"/>
    </location>
</feature>
<keyword evidence="3" id="KW-1185">Reference proteome</keyword>
<proteinExistence type="predicted"/>
<dbReference type="Proteomes" id="UP000014400">
    <property type="component" value="Unassembled WGS sequence"/>
</dbReference>
<dbReference type="PATRIC" id="fig|1203554.3.peg.948"/>
<evidence type="ECO:0008006" key="4">
    <source>
        <dbReference type="Google" id="ProtNLM"/>
    </source>
</evidence>
<dbReference type="PROSITE" id="PS51257">
    <property type="entry name" value="PROKAR_LIPOPROTEIN"/>
    <property type="match status" value="1"/>
</dbReference>